<dbReference type="Proteomes" id="UP000295008">
    <property type="component" value="Unassembled WGS sequence"/>
</dbReference>
<evidence type="ECO:0000313" key="2">
    <source>
        <dbReference type="Proteomes" id="UP000295008"/>
    </source>
</evidence>
<reference evidence="1 2" key="1">
    <citation type="submission" date="2019-03" db="EMBL/GenBank/DDBJ databases">
        <title>Genomic Encyclopedia of Type Strains, Phase IV (KMG-IV): sequencing the most valuable type-strain genomes for metagenomic binning, comparative biology and taxonomic classification.</title>
        <authorList>
            <person name="Goeker M."/>
        </authorList>
    </citation>
    <scope>NUCLEOTIDE SEQUENCE [LARGE SCALE GENOMIC DNA]</scope>
    <source>
        <strain evidence="1 2">LX-B</strain>
    </source>
</reference>
<proteinExistence type="predicted"/>
<dbReference type="PANTHER" id="PTHR43649:SF12">
    <property type="entry name" value="DIACETYLCHITOBIOSE BINDING PROTEIN DASA"/>
    <property type="match status" value="1"/>
</dbReference>
<keyword evidence="2" id="KW-1185">Reference proteome</keyword>
<dbReference type="InterPro" id="IPR050490">
    <property type="entry name" value="Bact_solute-bd_prot1"/>
</dbReference>
<protein>
    <submittedName>
        <fullName evidence="1">Carbohydrate ABC transporter substrate-binding protein (CUT1 family)</fullName>
    </submittedName>
</protein>
<dbReference type="PANTHER" id="PTHR43649">
    <property type="entry name" value="ARABINOSE-BINDING PROTEIN-RELATED"/>
    <property type="match status" value="1"/>
</dbReference>
<accession>A0A4R1R824</accession>
<dbReference type="EMBL" id="SLUN01000034">
    <property type="protein sequence ID" value="TCL61492.1"/>
    <property type="molecule type" value="Genomic_DNA"/>
</dbReference>
<dbReference type="InterPro" id="IPR006059">
    <property type="entry name" value="SBP"/>
</dbReference>
<dbReference type="RefSeq" id="WP_132016297.1">
    <property type="nucleotide sequence ID" value="NZ_SLUN01000034.1"/>
</dbReference>
<name>A0A4R1R824_HYDET</name>
<dbReference type="SUPFAM" id="SSF53850">
    <property type="entry name" value="Periplasmic binding protein-like II"/>
    <property type="match status" value="1"/>
</dbReference>
<dbReference type="Gene3D" id="3.40.190.10">
    <property type="entry name" value="Periplasmic binding protein-like II"/>
    <property type="match status" value="1"/>
</dbReference>
<dbReference type="AlphaFoldDB" id="A0A4R1R824"/>
<dbReference type="OrthoDB" id="383937at2"/>
<organism evidence="1 2">
    <name type="scientific">Hydrogenispora ethanolica</name>
    <dbReference type="NCBI Taxonomy" id="1082276"/>
    <lineage>
        <taxon>Bacteria</taxon>
        <taxon>Bacillati</taxon>
        <taxon>Bacillota</taxon>
        <taxon>Hydrogenispora</taxon>
    </lineage>
</organism>
<evidence type="ECO:0000313" key="1">
    <source>
        <dbReference type="EMBL" id="TCL61492.1"/>
    </source>
</evidence>
<gene>
    <name evidence="1" type="ORF">EDC14_103448</name>
</gene>
<comment type="caution">
    <text evidence="1">The sequence shown here is derived from an EMBL/GenBank/DDBJ whole genome shotgun (WGS) entry which is preliminary data.</text>
</comment>
<sequence>MGKLVRTLSFWMLLVIFFGISVFGVAAAKKAVKLVVWGGVPAENGPGALVEHWNRTHPGIQVEYVRFVNDDSGNTKLDVALLSGEQIDAFFTYGVPYMVKRIEGGMVMDLSGLGADSFVRSNIGTDGIFRCNGKLYSVPTTKEPVYMMVNKAMFDKAGLKVPASWTFDEFRQICKKLTVTEGGKTRYGLFATPSVNPSVSTNLDLARIILGNNYWYKAEGKAANFDNAAHRLNAQFYYDLIFTDKSAFPYSEILSRKLQVYAQDLFLNQEAAMMPSAPWLLRYVKDTAKYPHEWVTSFAPMPVPDKKRKYYNPGALNNWILMNSKTRYKKETWQFMKYWATEGAAKYMLASGKIPTWKKVDSKMVTSGIFSGYEKLFDMDAFRRVVLDPHIRYTLDTVTVAAPEIMQILKEESDKTFLKEQSVEQLIQKVKSRSDEAIKSAK</sequence>
<dbReference type="Pfam" id="PF01547">
    <property type="entry name" value="SBP_bac_1"/>
    <property type="match status" value="1"/>
</dbReference>